<feature type="compositionally biased region" description="Polar residues" evidence="1">
    <location>
        <begin position="70"/>
        <end position="79"/>
    </location>
</feature>
<dbReference type="Gramene" id="OB01G43360.1">
    <property type="protein sequence ID" value="OB01G43360.1"/>
    <property type="gene ID" value="OB01G43360"/>
</dbReference>
<proteinExistence type="predicted"/>
<dbReference type="Proteomes" id="UP000006038">
    <property type="component" value="Chromosome 1"/>
</dbReference>
<reference evidence="2" key="2">
    <citation type="submission" date="2013-04" db="UniProtKB">
        <authorList>
            <consortium name="EnsemblPlants"/>
        </authorList>
    </citation>
    <scope>IDENTIFICATION</scope>
</reference>
<reference evidence="2" key="1">
    <citation type="journal article" date="2013" name="Nat. Commun.">
        <title>Whole-genome sequencing of Oryza brachyantha reveals mechanisms underlying Oryza genome evolution.</title>
        <authorList>
            <person name="Chen J."/>
            <person name="Huang Q."/>
            <person name="Gao D."/>
            <person name="Wang J."/>
            <person name="Lang Y."/>
            <person name="Liu T."/>
            <person name="Li B."/>
            <person name="Bai Z."/>
            <person name="Luis Goicoechea J."/>
            <person name="Liang C."/>
            <person name="Chen C."/>
            <person name="Zhang W."/>
            <person name="Sun S."/>
            <person name="Liao Y."/>
            <person name="Zhang X."/>
            <person name="Yang L."/>
            <person name="Song C."/>
            <person name="Wang M."/>
            <person name="Shi J."/>
            <person name="Liu G."/>
            <person name="Liu J."/>
            <person name="Zhou H."/>
            <person name="Zhou W."/>
            <person name="Yu Q."/>
            <person name="An N."/>
            <person name="Chen Y."/>
            <person name="Cai Q."/>
            <person name="Wang B."/>
            <person name="Liu B."/>
            <person name="Min J."/>
            <person name="Huang Y."/>
            <person name="Wu H."/>
            <person name="Li Z."/>
            <person name="Zhang Y."/>
            <person name="Yin Y."/>
            <person name="Song W."/>
            <person name="Jiang J."/>
            <person name="Jackson S.A."/>
            <person name="Wing R.A."/>
            <person name="Wang J."/>
            <person name="Chen M."/>
        </authorList>
    </citation>
    <scope>NUCLEOTIDE SEQUENCE [LARGE SCALE GENOMIC DNA]</scope>
    <source>
        <strain evidence="2">cv. IRGC 101232</strain>
    </source>
</reference>
<dbReference type="HOGENOM" id="CLU_2613040_0_0_1"/>
<dbReference type="EnsemblPlants" id="OB01G43360.1">
    <property type="protein sequence ID" value="OB01G43360.1"/>
    <property type="gene ID" value="OB01G43360"/>
</dbReference>
<evidence type="ECO:0000313" key="3">
    <source>
        <dbReference type="Proteomes" id="UP000006038"/>
    </source>
</evidence>
<accession>J3L530</accession>
<evidence type="ECO:0000256" key="1">
    <source>
        <dbReference type="SAM" id="MobiDB-lite"/>
    </source>
</evidence>
<organism evidence="2">
    <name type="scientific">Oryza brachyantha</name>
    <name type="common">malo sina</name>
    <dbReference type="NCBI Taxonomy" id="4533"/>
    <lineage>
        <taxon>Eukaryota</taxon>
        <taxon>Viridiplantae</taxon>
        <taxon>Streptophyta</taxon>
        <taxon>Embryophyta</taxon>
        <taxon>Tracheophyta</taxon>
        <taxon>Spermatophyta</taxon>
        <taxon>Magnoliopsida</taxon>
        <taxon>Liliopsida</taxon>
        <taxon>Poales</taxon>
        <taxon>Poaceae</taxon>
        <taxon>BOP clade</taxon>
        <taxon>Oryzoideae</taxon>
        <taxon>Oryzeae</taxon>
        <taxon>Oryzinae</taxon>
        <taxon>Oryza</taxon>
    </lineage>
</organism>
<name>J3L530_ORYBR</name>
<feature type="region of interest" description="Disordered" evidence="1">
    <location>
        <begin position="60"/>
        <end position="79"/>
    </location>
</feature>
<dbReference type="AlphaFoldDB" id="J3L530"/>
<evidence type="ECO:0000313" key="2">
    <source>
        <dbReference type="EnsemblPlants" id="OB01G43360.1"/>
    </source>
</evidence>
<protein>
    <submittedName>
        <fullName evidence="2">Uncharacterized protein</fullName>
    </submittedName>
</protein>
<keyword evidence="3" id="KW-1185">Reference proteome</keyword>
<feature type="compositionally biased region" description="Low complexity" evidence="1">
    <location>
        <begin position="60"/>
        <end position="69"/>
    </location>
</feature>
<sequence>SGQHLLGVLAADAALRQPAQQGVVIPPDFASHEEDNLLAVYCMKLHVLPSLLCRSIPSASSIHPPSLAHRTSSCRIPHA</sequence>